<evidence type="ECO:0000256" key="5">
    <source>
        <dbReference type="ARBA" id="ARBA00022679"/>
    </source>
</evidence>
<evidence type="ECO:0000256" key="3">
    <source>
        <dbReference type="ARBA" id="ARBA00022490"/>
    </source>
</evidence>
<accession>A0A2N5NJB1</accession>
<dbReference type="PANTHER" id="PTHR33799:SF1">
    <property type="entry name" value="PTS SYSTEM MANNOSE-SPECIFIC EIIAB COMPONENT-RELATED"/>
    <property type="match status" value="1"/>
</dbReference>
<reference evidence="9" key="4">
    <citation type="submission" date="2021-10" db="EMBL/GenBank/DDBJ databases">
        <title>Collection of gut derived symbiotic bacterial strains cultured from healthy donors.</title>
        <authorList>
            <person name="Lin H."/>
            <person name="Littmann E."/>
            <person name="Claire K."/>
            <person name="Pamer E."/>
        </authorList>
    </citation>
    <scope>NUCLEOTIDE SEQUENCE</scope>
    <source>
        <strain evidence="9">MSK.23.18</strain>
    </source>
</reference>
<dbReference type="AlphaFoldDB" id="A0A2N5NJB1"/>
<evidence type="ECO:0000256" key="7">
    <source>
        <dbReference type="ARBA" id="ARBA00022777"/>
    </source>
</evidence>
<evidence type="ECO:0000313" key="16">
    <source>
        <dbReference type="Proteomes" id="UP000283992"/>
    </source>
</evidence>
<dbReference type="RefSeq" id="WP_009245597.1">
    <property type="nucleotide sequence ID" value="NZ_CABKQB010000011.1"/>
</dbReference>
<evidence type="ECO:0000313" key="15">
    <source>
        <dbReference type="EMBL" id="RHJ10275.1"/>
    </source>
</evidence>
<dbReference type="InterPro" id="IPR051471">
    <property type="entry name" value="Bacterial_PTS_sugar_comp"/>
</dbReference>
<proteinExistence type="predicted"/>
<dbReference type="InterPro" id="IPR033887">
    <property type="entry name" value="PTS_IIA_man"/>
</dbReference>
<reference evidence="11" key="2">
    <citation type="journal article" date="2020" name="Cell Host Microbe">
        <title>Functional and Genomic Variation between Human-Derived Isolates of Lachnospiraceae Reveals Inter- and Intra-Species Diversity.</title>
        <authorList>
            <person name="Sorbara M.T."/>
            <person name="Littmann E.R."/>
            <person name="Fontana E."/>
            <person name="Moody T.U."/>
            <person name="Kohout C.E."/>
            <person name="Gjonbalaj M."/>
            <person name="Eaton V."/>
            <person name="Seok R."/>
            <person name="Leiner I.M."/>
            <person name="Pamer E.G."/>
        </authorList>
    </citation>
    <scope>NUCLEOTIDE SEQUENCE</scope>
    <source>
        <strain evidence="12">MSK.11.9</strain>
        <strain evidence="11">MSK.22.53</strain>
    </source>
</reference>
<name>A0A2N5NJB1_MEDGN</name>
<evidence type="ECO:0000313" key="14">
    <source>
        <dbReference type="EMBL" id="RHG14059.1"/>
    </source>
</evidence>
<dbReference type="EMBL" id="JAAIRM010000052">
    <property type="protein sequence ID" value="NSI20860.1"/>
    <property type="molecule type" value="Genomic_DNA"/>
</dbReference>
<dbReference type="Proteomes" id="UP001297370">
    <property type="component" value="Unassembled WGS sequence"/>
</dbReference>
<dbReference type="GO" id="GO:0016301">
    <property type="term" value="F:kinase activity"/>
    <property type="evidence" value="ECO:0007669"/>
    <property type="project" value="UniProtKB-KW"/>
</dbReference>
<dbReference type="EMBL" id="QRTJ01000070">
    <property type="protein sequence ID" value="RGQ58359.1"/>
    <property type="molecule type" value="Genomic_DNA"/>
</dbReference>
<comment type="subcellular location">
    <subcellularLocation>
        <location evidence="1">Cytoplasm</location>
    </subcellularLocation>
</comment>
<sequence>MQRLVLASHGYLAEGMKNSAQIIVGKSAKIYTICAYVKEGITLESQINELFDSFPEDDEMIVVTDIFGGSVNNEFMQRLQNRRFWLVSGMNLPLVIQLAMAEDGGCISESIKEALETGREMICFCNPMVEVASKEQEEF</sequence>
<keyword evidence="4 14" id="KW-0762">Sugar transport</keyword>
<evidence type="ECO:0000313" key="10">
    <source>
        <dbReference type="EMBL" id="MDB8737800.1"/>
    </source>
</evidence>
<dbReference type="PANTHER" id="PTHR33799">
    <property type="entry name" value="PTS PERMEASE-RELATED-RELATED"/>
    <property type="match status" value="1"/>
</dbReference>
<evidence type="ECO:0000313" key="12">
    <source>
        <dbReference type="EMBL" id="NSI66549.1"/>
    </source>
</evidence>
<keyword evidence="5" id="KW-0808">Transferase</keyword>
<dbReference type="InterPro" id="IPR004701">
    <property type="entry name" value="PTS_EIIA_man-typ"/>
</dbReference>
<evidence type="ECO:0000256" key="2">
    <source>
        <dbReference type="ARBA" id="ARBA00022448"/>
    </source>
</evidence>
<reference evidence="10" key="5">
    <citation type="submission" date="2023-01" db="EMBL/GenBank/DDBJ databases">
        <title>Human gut microbiome strain richness.</title>
        <authorList>
            <person name="Chen-Liaw A."/>
        </authorList>
    </citation>
    <scope>NUCLEOTIDE SEQUENCE</scope>
    <source>
        <strain evidence="10">1001217st1_A9_1001217B_191108</strain>
    </source>
</reference>
<evidence type="ECO:0000313" key="9">
    <source>
        <dbReference type="EMBL" id="MCB5620947.1"/>
    </source>
</evidence>
<dbReference type="Proteomes" id="UP000283992">
    <property type="component" value="Unassembled WGS sequence"/>
</dbReference>
<keyword evidence="6" id="KW-0598">Phosphotransferase system</keyword>
<dbReference type="EMBL" id="JAAIRY010000047">
    <property type="protein sequence ID" value="NSI66549.1"/>
    <property type="molecule type" value="Genomic_DNA"/>
</dbReference>
<dbReference type="InterPro" id="IPR036662">
    <property type="entry name" value="PTS_EIIA_man-typ_sf"/>
</dbReference>
<organism evidence="14 17">
    <name type="scientific">Mediterraneibacter gnavus</name>
    <name type="common">Ruminococcus gnavus</name>
    <dbReference type="NCBI Taxonomy" id="33038"/>
    <lineage>
        <taxon>Bacteria</taxon>
        <taxon>Bacillati</taxon>
        <taxon>Bacillota</taxon>
        <taxon>Clostridia</taxon>
        <taxon>Lachnospirales</taxon>
        <taxon>Lachnospiraceae</taxon>
        <taxon>Mediterraneibacter</taxon>
    </lineage>
</organism>
<dbReference type="Gene3D" id="3.40.50.510">
    <property type="entry name" value="Phosphotransferase system, mannose-type IIA component"/>
    <property type="match status" value="1"/>
</dbReference>
<keyword evidence="2" id="KW-0813">Transport</keyword>
<gene>
    <name evidence="15" type="ORF">DW142_11535</name>
    <name evidence="14" type="ORF">DW270_15865</name>
    <name evidence="13" type="ORF">DWY88_17475</name>
    <name evidence="11" type="ORF">G4958_16310</name>
    <name evidence="12" type="ORF">G4981_15020</name>
    <name evidence="9" type="ORF">LIQ08_17640</name>
    <name evidence="10" type="ORF">PNU63_03170</name>
</gene>
<dbReference type="GO" id="GO:0016020">
    <property type="term" value="C:membrane"/>
    <property type="evidence" value="ECO:0007669"/>
    <property type="project" value="InterPro"/>
</dbReference>
<evidence type="ECO:0000313" key="18">
    <source>
        <dbReference type="Proteomes" id="UP000286137"/>
    </source>
</evidence>
<evidence type="ECO:0000313" key="11">
    <source>
        <dbReference type="EMBL" id="NSI20860.1"/>
    </source>
</evidence>
<dbReference type="GeneID" id="303259974"/>
<keyword evidence="7" id="KW-0418">Kinase</keyword>
<dbReference type="EMBL" id="QRLN01000017">
    <property type="protein sequence ID" value="RHJ10275.1"/>
    <property type="molecule type" value="Genomic_DNA"/>
</dbReference>
<reference evidence="11" key="3">
    <citation type="submission" date="2020-02" db="EMBL/GenBank/DDBJ databases">
        <authorList>
            <person name="Littmann E."/>
            <person name="Sorbara M."/>
        </authorList>
    </citation>
    <scope>NUCLEOTIDE SEQUENCE</scope>
    <source>
        <strain evidence="12">MSK.11.9</strain>
        <strain evidence="11">MSK.22.53</strain>
    </source>
</reference>
<feature type="domain" description="PTS EIIA type-4" evidence="8">
    <location>
        <begin position="1"/>
        <end position="122"/>
    </location>
</feature>
<evidence type="ECO:0000256" key="6">
    <source>
        <dbReference type="ARBA" id="ARBA00022683"/>
    </source>
</evidence>
<evidence type="ECO:0000313" key="17">
    <source>
        <dbReference type="Proteomes" id="UP000285697"/>
    </source>
</evidence>
<evidence type="ECO:0000256" key="1">
    <source>
        <dbReference type="ARBA" id="ARBA00004496"/>
    </source>
</evidence>
<reference evidence="16 17" key="1">
    <citation type="submission" date="2018-08" db="EMBL/GenBank/DDBJ databases">
        <title>A genome reference for cultivated species of the human gut microbiota.</title>
        <authorList>
            <person name="Zou Y."/>
            <person name="Xue W."/>
            <person name="Luo G."/>
        </authorList>
    </citation>
    <scope>NUCLEOTIDE SEQUENCE [LARGE SCALE GENOMIC DNA]</scope>
    <source>
        <strain evidence="13 18">AF27-4BH</strain>
        <strain evidence="15 16">AM12-54</strain>
        <strain evidence="14 17">AM22-7AC</strain>
    </source>
</reference>
<dbReference type="GO" id="GO:0005737">
    <property type="term" value="C:cytoplasm"/>
    <property type="evidence" value="ECO:0007669"/>
    <property type="project" value="UniProtKB-SubCell"/>
</dbReference>
<evidence type="ECO:0000313" key="13">
    <source>
        <dbReference type="EMBL" id="RGQ58359.1"/>
    </source>
</evidence>
<dbReference type="Proteomes" id="UP000285697">
    <property type="component" value="Unassembled WGS sequence"/>
</dbReference>
<dbReference type="GO" id="GO:0009401">
    <property type="term" value="P:phosphoenolpyruvate-dependent sugar phosphotransferase system"/>
    <property type="evidence" value="ECO:0007669"/>
    <property type="project" value="UniProtKB-KW"/>
</dbReference>
<dbReference type="Proteomes" id="UP001296581">
    <property type="component" value="Unassembled WGS sequence"/>
</dbReference>
<dbReference type="SUPFAM" id="SSF53062">
    <property type="entry name" value="PTS system fructose IIA component-like"/>
    <property type="match status" value="1"/>
</dbReference>
<dbReference type="Pfam" id="PF03610">
    <property type="entry name" value="EIIA-man"/>
    <property type="match status" value="1"/>
</dbReference>
<dbReference type="Proteomes" id="UP000286137">
    <property type="component" value="Unassembled WGS sequence"/>
</dbReference>
<dbReference type="EMBL" id="JAJBOM010000043">
    <property type="protein sequence ID" value="MCB5620947.1"/>
    <property type="molecule type" value="Genomic_DNA"/>
</dbReference>
<dbReference type="Proteomes" id="UP001211731">
    <property type="component" value="Unassembled WGS sequence"/>
</dbReference>
<evidence type="ECO:0000259" key="8">
    <source>
        <dbReference type="PROSITE" id="PS51096"/>
    </source>
</evidence>
<dbReference type="PROSITE" id="PS51096">
    <property type="entry name" value="PTS_EIIA_TYPE_4"/>
    <property type="match status" value="1"/>
</dbReference>
<evidence type="ECO:0000256" key="4">
    <source>
        <dbReference type="ARBA" id="ARBA00022597"/>
    </source>
</evidence>
<dbReference type="Proteomes" id="UP001296643">
    <property type="component" value="Unassembled WGS sequence"/>
</dbReference>
<dbReference type="EMBL" id="QRIA01000038">
    <property type="protein sequence ID" value="RHG14059.1"/>
    <property type="molecule type" value="Genomic_DNA"/>
</dbReference>
<comment type="caution">
    <text evidence="14">The sequence shown here is derived from an EMBL/GenBank/DDBJ whole genome shotgun (WGS) entry which is preliminary data.</text>
</comment>
<dbReference type="EMBL" id="JAQMLR010000002">
    <property type="protein sequence ID" value="MDB8737800.1"/>
    <property type="molecule type" value="Genomic_DNA"/>
</dbReference>
<protein>
    <submittedName>
        <fullName evidence="14">PTS sugar transporter subunit IIA</fullName>
    </submittedName>
</protein>
<keyword evidence="3" id="KW-0963">Cytoplasm</keyword>
<dbReference type="CDD" id="cd00006">
    <property type="entry name" value="PTS_IIA_man"/>
    <property type="match status" value="1"/>
</dbReference>